<evidence type="ECO:0000313" key="1">
    <source>
        <dbReference type="EMBL" id="KAG5591264.1"/>
    </source>
</evidence>
<accession>A0A9J5XVQ5</accession>
<dbReference type="Proteomes" id="UP000824120">
    <property type="component" value="Chromosome 8"/>
</dbReference>
<sequence>MLTPDNLMKRGFPYVPDVFSVGKLQKQWSIYLYIPRSQVNCRDYSQASKTYLGPCEGKSQKHYIVGKKQEYMLRTGTGEMYLQLYRGQYGRSGTSNCRRREEMVTRPILIFLTSLCPASLVSSGRLSHPALLLHNISHPASLHSTCSNPASLDITTVVRLEKEKQKSQEFAK</sequence>
<gene>
    <name evidence="1" type="ORF">H5410_041778</name>
</gene>
<dbReference type="AlphaFoldDB" id="A0A9J5XVQ5"/>
<dbReference type="EMBL" id="JACXVP010000008">
    <property type="protein sequence ID" value="KAG5591264.1"/>
    <property type="molecule type" value="Genomic_DNA"/>
</dbReference>
<organism evidence="1 2">
    <name type="scientific">Solanum commersonii</name>
    <name type="common">Commerson's wild potato</name>
    <name type="synonym">Commerson's nightshade</name>
    <dbReference type="NCBI Taxonomy" id="4109"/>
    <lineage>
        <taxon>Eukaryota</taxon>
        <taxon>Viridiplantae</taxon>
        <taxon>Streptophyta</taxon>
        <taxon>Embryophyta</taxon>
        <taxon>Tracheophyta</taxon>
        <taxon>Spermatophyta</taxon>
        <taxon>Magnoliopsida</taxon>
        <taxon>eudicotyledons</taxon>
        <taxon>Gunneridae</taxon>
        <taxon>Pentapetalae</taxon>
        <taxon>asterids</taxon>
        <taxon>lamiids</taxon>
        <taxon>Solanales</taxon>
        <taxon>Solanaceae</taxon>
        <taxon>Solanoideae</taxon>
        <taxon>Solaneae</taxon>
        <taxon>Solanum</taxon>
    </lineage>
</organism>
<evidence type="ECO:0000313" key="2">
    <source>
        <dbReference type="Proteomes" id="UP000824120"/>
    </source>
</evidence>
<name>A0A9J5XVQ5_SOLCO</name>
<protein>
    <submittedName>
        <fullName evidence="1">Uncharacterized protein</fullName>
    </submittedName>
</protein>
<keyword evidence="2" id="KW-1185">Reference proteome</keyword>
<reference evidence="1 2" key="1">
    <citation type="submission" date="2020-09" db="EMBL/GenBank/DDBJ databases">
        <title>De no assembly of potato wild relative species, Solanum commersonii.</title>
        <authorList>
            <person name="Cho K."/>
        </authorList>
    </citation>
    <scope>NUCLEOTIDE SEQUENCE [LARGE SCALE GENOMIC DNA]</scope>
    <source>
        <strain evidence="1">LZ3.2</strain>
        <tissue evidence="1">Leaf</tissue>
    </source>
</reference>
<comment type="caution">
    <text evidence="1">The sequence shown here is derived from an EMBL/GenBank/DDBJ whole genome shotgun (WGS) entry which is preliminary data.</text>
</comment>
<proteinExistence type="predicted"/>